<dbReference type="AlphaFoldDB" id="A0A9D2F8H1"/>
<name>A0A9D2F8H1_9ENTE</name>
<dbReference type="InterPro" id="IPR001668">
    <property type="entry name" value="Mob_Pre"/>
</dbReference>
<evidence type="ECO:0000313" key="4">
    <source>
        <dbReference type="EMBL" id="HIZ53918.1"/>
    </source>
</evidence>
<reference evidence="4" key="1">
    <citation type="journal article" date="2021" name="PeerJ">
        <title>Extensive microbial diversity within the chicken gut microbiome revealed by metagenomics and culture.</title>
        <authorList>
            <person name="Gilroy R."/>
            <person name="Ravi A."/>
            <person name="Getino M."/>
            <person name="Pursley I."/>
            <person name="Horton D.L."/>
            <person name="Alikhan N.F."/>
            <person name="Baker D."/>
            <person name="Gharbi K."/>
            <person name="Hall N."/>
            <person name="Watson M."/>
            <person name="Adriaenssens E.M."/>
            <person name="Foster-Nyarko E."/>
            <person name="Jarju S."/>
            <person name="Secka A."/>
            <person name="Antonio M."/>
            <person name="Oren A."/>
            <person name="Chaudhuri R.R."/>
            <person name="La Ragione R."/>
            <person name="Hildebrand F."/>
            <person name="Pallen M.J."/>
        </authorList>
    </citation>
    <scope>NUCLEOTIDE SEQUENCE</scope>
    <source>
        <strain evidence="4">CHK172-16539</strain>
    </source>
</reference>
<dbReference type="Proteomes" id="UP000824063">
    <property type="component" value="Unassembled WGS sequence"/>
</dbReference>
<sequence>MAHVQKFTKGNMQGLSIHLDRKTENHSNEDIDNERTHLNYDLCEKEGDTLSRMNERLDEVYCMDRKDVKACCEWVVTLPESLKDASHEHQRTFFENTYEFLSDRYGGEQNVISANVHNDETTPHMHFDFIPVVWDAKKEREKVSAKEVLTRAELKNFHTELDRHLKERIPEIYQEGILNDKTIGIENIHSLKKHSAEIEEQKKVMAADLKRFKKPKDVFDKVDGNAEKKTVGIMNKKEVVVLLKKDYENLGVLAKSSIKSDYQFENYKSVAENKIGDLEKSKKGLEGKIERLEQKNTYLEREKQLIKSDKIHQQRNAVVYKSILEDKEPDLEISESEFKGRLILHSLERDGMPKDKAEGLNWLEILEENKINQTIPQNRLGKAMDKLKSFLEKFIKRVKTADFSLDGLKEKDKEINQQTKRKKSKSYDMER</sequence>
<dbReference type="GO" id="GO:0003677">
    <property type="term" value="F:DNA binding"/>
    <property type="evidence" value="ECO:0007669"/>
    <property type="project" value="InterPro"/>
</dbReference>
<keyword evidence="2" id="KW-0175">Coiled coil</keyword>
<feature type="region of interest" description="Disordered" evidence="3">
    <location>
        <begin position="409"/>
        <end position="431"/>
    </location>
</feature>
<comment type="caution">
    <text evidence="4">The sequence shown here is derived from an EMBL/GenBank/DDBJ whole genome shotgun (WGS) entry which is preliminary data.</text>
</comment>
<dbReference type="Gene3D" id="3.30.930.30">
    <property type="match status" value="1"/>
</dbReference>
<dbReference type="NCBIfam" id="NF041497">
    <property type="entry name" value="MobV"/>
    <property type="match status" value="1"/>
</dbReference>
<dbReference type="Pfam" id="PF01076">
    <property type="entry name" value="Mob_Pre"/>
    <property type="match status" value="1"/>
</dbReference>
<dbReference type="GO" id="GO:0006310">
    <property type="term" value="P:DNA recombination"/>
    <property type="evidence" value="ECO:0007669"/>
    <property type="project" value="InterPro"/>
</dbReference>
<dbReference type="EMBL" id="DXBN01000190">
    <property type="protein sequence ID" value="HIZ53918.1"/>
    <property type="molecule type" value="Genomic_DNA"/>
</dbReference>
<organism evidence="4 5">
    <name type="scientific">Candidatus Enterococcus avicola</name>
    <dbReference type="NCBI Taxonomy" id="2838561"/>
    <lineage>
        <taxon>Bacteria</taxon>
        <taxon>Bacillati</taxon>
        <taxon>Bacillota</taxon>
        <taxon>Bacilli</taxon>
        <taxon>Lactobacillales</taxon>
        <taxon>Enterococcaceae</taxon>
        <taxon>Enterococcus</taxon>
    </lineage>
</organism>
<proteinExistence type="inferred from homology"/>
<evidence type="ECO:0000313" key="5">
    <source>
        <dbReference type="Proteomes" id="UP000824063"/>
    </source>
</evidence>
<feature type="coiled-coil region" evidence="2">
    <location>
        <begin position="268"/>
        <end position="309"/>
    </location>
</feature>
<gene>
    <name evidence="4" type="ORF">IAA20_08260</name>
</gene>
<evidence type="ECO:0000256" key="2">
    <source>
        <dbReference type="SAM" id="Coils"/>
    </source>
</evidence>
<comment type="similarity">
    <text evidence="1">Belongs to the plasmid mobilization pre family.</text>
</comment>
<evidence type="ECO:0000256" key="1">
    <source>
        <dbReference type="ARBA" id="ARBA00010657"/>
    </source>
</evidence>
<dbReference type="CDD" id="cd17242">
    <property type="entry name" value="MobM_relaxase"/>
    <property type="match status" value="1"/>
</dbReference>
<evidence type="ECO:0000256" key="3">
    <source>
        <dbReference type="SAM" id="MobiDB-lite"/>
    </source>
</evidence>
<reference evidence="4" key="2">
    <citation type="submission" date="2021-04" db="EMBL/GenBank/DDBJ databases">
        <authorList>
            <person name="Gilroy R."/>
        </authorList>
    </citation>
    <scope>NUCLEOTIDE SEQUENCE</scope>
    <source>
        <strain evidence="4">CHK172-16539</strain>
    </source>
</reference>
<protein>
    <submittedName>
        <fullName evidence="4">Plasmid recombination protein</fullName>
    </submittedName>
</protein>
<accession>A0A9D2F8H1</accession>